<dbReference type="SUPFAM" id="SSF55781">
    <property type="entry name" value="GAF domain-like"/>
    <property type="match status" value="1"/>
</dbReference>
<keyword evidence="8" id="KW-0902">Two-component regulatory system</keyword>
<dbReference type="GO" id="GO:0016301">
    <property type="term" value="F:kinase activity"/>
    <property type="evidence" value="ECO:0007669"/>
    <property type="project" value="UniProtKB-KW"/>
</dbReference>
<protein>
    <recommendedName>
        <fullName evidence="2">histidine kinase</fullName>
        <ecNumber evidence="2">2.7.13.3</ecNumber>
    </recommendedName>
</protein>
<dbReference type="CDD" id="cd00075">
    <property type="entry name" value="HATPase"/>
    <property type="match status" value="1"/>
</dbReference>
<dbReference type="Pfam" id="PF00512">
    <property type="entry name" value="HisKA"/>
    <property type="match status" value="1"/>
</dbReference>
<proteinExistence type="predicted"/>
<evidence type="ECO:0000256" key="6">
    <source>
        <dbReference type="ARBA" id="ARBA00022777"/>
    </source>
</evidence>
<dbReference type="InterPro" id="IPR036097">
    <property type="entry name" value="HisK_dim/P_sf"/>
</dbReference>
<dbReference type="Gene3D" id="3.30.450.40">
    <property type="match status" value="1"/>
</dbReference>
<accession>A0ABR7RH54</accession>
<dbReference type="SMART" id="SM00065">
    <property type="entry name" value="GAF"/>
    <property type="match status" value="1"/>
</dbReference>
<dbReference type="InterPro" id="IPR029016">
    <property type="entry name" value="GAF-like_dom_sf"/>
</dbReference>
<dbReference type="PANTHER" id="PTHR42878:SF7">
    <property type="entry name" value="SENSOR HISTIDINE KINASE GLRK"/>
    <property type="match status" value="1"/>
</dbReference>
<comment type="catalytic activity">
    <reaction evidence="1">
        <text>ATP + protein L-histidine = ADP + protein N-phospho-L-histidine.</text>
        <dbReference type="EC" id="2.7.13.3"/>
    </reaction>
</comment>
<dbReference type="SMART" id="SM00388">
    <property type="entry name" value="HisKA"/>
    <property type="match status" value="1"/>
</dbReference>
<keyword evidence="3" id="KW-0597">Phosphoprotein</keyword>
<evidence type="ECO:0000256" key="4">
    <source>
        <dbReference type="ARBA" id="ARBA00022679"/>
    </source>
</evidence>
<keyword evidence="6 10" id="KW-0418">Kinase</keyword>
<dbReference type="Pfam" id="PF01590">
    <property type="entry name" value="GAF"/>
    <property type="match status" value="1"/>
</dbReference>
<evidence type="ECO:0000256" key="2">
    <source>
        <dbReference type="ARBA" id="ARBA00012438"/>
    </source>
</evidence>
<gene>
    <name evidence="10" type="ORF">IBL26_03530</name>
</gene>
<dbReference type="InterPro" id="IPR050351">
    <property type="entry name" value="BphY/WalK/GraS-like"/>
</dbReference>
<dbReference type="InterPro" id="IPR005467">
    <property type="entry name" value="His_kinase_dom"/>
</dbReference>
<dbReference type="InterPro" id="IPR036890">
    <property type="entry name" value="HATPase_C_sf"/>
</dbReference>
<dbReference type="Gene3D" id="1.10.287.130">
    <property type="match status" value="1"/>
</dbReference>
<dbReference type="SUPFAM" id="SSF55874">
    <property type="entry name" value="ATPase domain of HSP90 chaperone/DNA topoisomerase II/histidine kinase"/>
    <property type="match status" value="1"/>
</dbReference>
<keyword evidence="11" id="KW-1185">Reference proteome</keyword>
<dbReference type="InterPro" id="IPR003661">
    <property type="entry name" value="HisK_dim/P_dom"/>
</dbReference>
<comment type="caution">
    <text evidence="10">The sequence shown here is derived from an EMBL/GenBank/DDBJ whole genome shotgun (WGS) entry which is preliminary data.</text>
</comment>
<feature type="domain" description="Histidine kinase" evidence="9">
    <location>
        <begin position="179"/>
        <end position="390"/>
    </location>
</feature>
<organism evidence="10 11">
    <name type="scientific">Teichococcus aerophilus</name>
    <dbReference type="NCBI Taxonomy" id="1224513"/>
    <lineage>
        <taxon>Bacteria</taxon>
        <taxon>Pseudomonadati</taxon>
        <taxon>Pseudomonadota</taxon>
        <taxon>Alphaproteobacteria</taxon>
        <taxon>Acetobacterales</taxon>
        <taxon>Roseomonadaceae</taxon>
        <taxon>Roseomonas</taxon>
    </lineage>
</organism>
<dbReference type="CDD" id="cd00082">
    <property type="entry name" value="HisKA"/>
    <property type="match status" value="1"/>
</dbReference>
<dbReference type="PROSITE" id="PS50109">
    <property type="entry name" value="HIS_KIN"/>
    <property type="match status" value="1"/>
</dbReference>
<dbReference type="PANTHER" id="PTHR42878">
    <property type="entry name" value="TWO-COMPONENT HISTIDINE KINASE"/>
    <property type="match status" value="1"/>
</dbReference>
<dbReference type="EC" id="2.7.13.3" evidence="2"/>
<reference evidence="10 11" key="1">
    <citation type="journal article" date="2013" name="Int. J. Syst. Evol. Microbiol.">
        <title>Roseomonas aerophila sp. nov., isolated from air.</title>
        <authorList>
            <person name="Kim S.J."/>
            <person name="Weon H.Y."/>
            <person name="Ahn J.H."/>
            <person name="Hong S.B."/>
            <person name="Seok S.J."/>
            <person name="Whang K.S."/>
            <person name="Kwon S.W."/>
        </authorList>
    </citation>
    <scope>NUCLEOTIDE SEQUENCE [LARGE SCALE GENOMIC DNA]</scope>
    <source>
        <strain evidence="10 11">NBRC 108923</strain>
    </source>
</reference>
<dbReference type="InterPro" id="IPR003018">
    <property type="entry name" value="GAF"/>
</dbReference>
<dbReference type="Pfam" id="PF02518">
    <property type="entry name" value="HATPase_c"/>
    <property type="match status" value="1"/>
</dbReference>
<evidence type="ECO:0000256" key="7">
    <source>
        <dbReference type="ARBA" id="ARBA00022840"/>
    </source>
</evidence>
<keyword evidence="4" id="KW-0808">Transferase</keyword>
<evidence type="ECO:0000313" key="11">
    <source>
        <dbReference type="Proteomes" id="UP000626026"/>
    </source>
</evidence>
<dbReference type="Proteomes" id="UP000626026">
    <property type="component" value="Unassembled WGS sequence"/>
</dbReference>
<sequence length="390" mass="42934">MNDFNADVAAVGAIEAVPTILEVICRTTGMRFAAVARVTEDRWIACQVRDEVEFGLKPGDELKVQTTICDEIRDSQKPVVIDHVAEDPQFACHHTPAMYGFQSYLSMPILLPDRTFFGTLCALDPRPARLNTPEVIGMFRLFAELIGFHLQSQRRLLSAEAALRDERRDAELREQFIAVLGHDLRNPLASVNAACRVLLRMPVPEEAQEVIGVIQKSSARMAGLIDNVTDFARGRLGDGLPLTLGTGRPLQPMLEQVVAECRSAWPDRTIEAEFNGTAGLDCDPVRMGQLLSNLMVNALAHGDEAGPVRVKTARVGSEFRLSVSNRGPELPPEMLRGLFKPFFRAVQRPNQQGLGLGLYVASEIARAHGGELTATSSDEETRFVFSMTAR</sequence>
<evidence type="ECO:0000256" key="8">
    <source>
        <dbReference type="ARBA" id="ARBA00023012"/>
    </source>
</evidence>
<dbReference type="InterPro" id="IPR004358">
    <property type="entry name" value="Sig_transdc_His_kin-like_C"/>
</dbReference>
<evidence type="ECO:0000256" key="3">
    <source>
        <dbReference type="ARBA" id="ARBA00022553"/>
    </source>
</evidence>
<evidence type="ECO:0000313" key="10">
    <source>
        <dbReference type="EMBL" id="MBC9205895.1"/>
    </source>
</evidence>
<dbReference type="SMART" id="SM00387">
    <property type="entry name" value="HATPase_c"/>
    <property type="match status" value="1"/>
</dbReference>
<dbReference type="InterPro" id="IPR003594">
    <property type="entry name" value="HATPase_dom"/>
</dbReference>
<dbReference type="SUPFAM" id="SSF47384">
    <property type="entry name" value="Homodimeric domain of signal transducing histidine kinase"/>
    <property type="match status" value="1"/>
</dbReference>
<keyword evidence="5" id="KW-0547">Nucleotide-binding</keyword>
<evidence type="ECO:0000256" key="5">
    <source>
        <dbReference type="ARBA" id="ARBA00022741"/>
    </source>
</evidence>
<dbReference type="Gene3D" id="3.30.565.10">
    <property type="entry name" value="Histidine kinase-like ATPase, C-terminal domain"/>
    <property type="match status" value="1"/>
</dbReference>
<keyword evidence="7" id="KW-0067">ATP-binding</keyword>
<dbReference type="PRINTS" id="PR00344">
    <property type="entry name" value="BCTRLSENSOR"/>
</dbReference>
<evidence type="ECO:0000259" key="9">
    <source>
        <dbReference type="PROSITE" id="PS50109"/>
    </source>
</evidence>
<evidence type="ECO:0000256" key="1">
    <source>
        <dbReference type="ARBA" id="ARBA00000085"/>
    </source>
</evidence>
<dbReference type="RefSeq" id="WP_187783054.1">
    <property type="nucleotide sequence ID" value="NZ_JACTVA010000003.1"/>
</dbReference>
<name>A0ABR7RH54_9PROT</name>
<dbReference type="EMBL" id="JACTVA010000003">
    <property type="protein sequence ID" value="MBC9205895.1"/>
    <property type="molecule type" value="Genomic_DNA"/>
</dbReference>